<feature type="domain" description="Tr-type G" evidence="3">
    <location>
        <begin position="7"/>
        <end position="278"/>
    </location>
</feature>
<dbReference type="Pfam" id="PF03764">
    <property type="entry name" value="EFG_IV"/>
    <property type="match status" value="1"/>
</dbReference>
<keyword evidence="1" id="KW-0547">Nucleotide-binding</keyword>
<dbReference type="SUPFAM" id="SSF54980">
    <property type="entry name" value="EF-G C-terminal domain-like"/>
    <property type="match status" value="2"/>
</dbReference>
<keyword evidence="4" id="KW-0648">Protein biosynthesis</keyword>
<dbReference type="CDD" id="cd16262">
    <property type="entry name" value="EFG_III"/>
    <property type="match status" value="1"/>
</dbReference>
<dbReference type="SUPFAM" id="SSF52540">
    <property type="entry name" value="P-loop containing nucleoside triphosphate hydrolases"/>
    <property type="match status" value="1"/>
</dbReference>
<dbReference type="Pfam" id="PF00679">
    <property type="entry name" value="EFG_C"/>
    <property type="match status" value="1"/>
</dbReference>
<dbReference type="FunFam" id="3.30.230.10:FF:000003">
    <property type="entry name" value="Elongation factor G"/>
    <property type="match status" value="1"/>
</dbReference>
<gene>
    <name evidence="4" type="primary">fusA_2</name>
    <name evidence="4" type="ORF">AULFYP135_01295</name>
</gene>
<dbReference type="InterPro" id="IPR000795">
    <property type="entry name" value="T_Tr_GTP-bd_dom"/>
</dbReference>
<keyword evidence="4" id="KW-0251">Elongation factor</keyword>
<dbReference type="GO" id="GO:0032790">
    <property type="term" value="P:ribosome disassembly"/>
    <property type="evidence" value="ECO:0007669"/>
    <property type="project" value="TreeGrafter"/>
</dbReference>
<dbReference type="InterPro" id="IPR035649">
    <property type="entry name" value="EFG_V"/>
</dbReference>
<dbReference type="CDD" id="cd01434">
    <property type="entry name" value="EFG_mtEFG1_IV"/>
    <property type="match status" value="1"/>
</dbReference>
<dbReference type="SMART" id="SM00889">
    <property type="entry name" value="EFG_IV"/>
    <property type="match status" value="1"/>
</dbReference>
<dbReference type="Gene3D" id="3.40.50.300">
    <property type="entry name" value="P-loop containing nucleotide triphosphate hydrolases"/>
    <property type="match status" value="1"/>
</dbReference>
<reference evidence="4" key="1">
    <citation type="submission" date="2019-11" db="EMBL/GenBank/DDBJ databases">
        <authorList>
            <person name="Feng L."/>
        </authorList>
    </citation>
    <scope>NUCLEOTIDE SEQUENCE</scope>
    <source>
        <strain evidence="4">AundefinedLFYP135</strain>
    </source>
</reference>
<dbReference type="InterPro" id="IPR041095">
    <property type="entry name" value="EFG_II"/>
</dbReference>
<dbReference type="NCBIfam" id="NF009891">
    <property type="entry name" value="PRK13351.1-1"/>
    <property type="match status" value="1"/>
</dbReference>
<protein>
    <submittedName>
        <fullName evidence="4">Elongation factor G</fullName>
    </submittedName>
</protein>
<dbReference type="NCBIfam" id="NF009379">
    <property type="entry name" value="PRK12740.1-3"/>
    <property type="match status" value="1"/>
</dbReference>
<dbReference type="InterPro" id="IPR047872">
    <property type="entry name" value="EFG_IV"/>
</dbReference>
<dbReference type="PROSITE" id="PS51722">
    <property type="entry name" value="G_TR_2"/>
    <property type="match status" value="1"/>
</dbReference>
<dbReference type="EMBL" id="CACRSL010000003">
    <property type="protein sequence ID" value="VYT01444.1"/>
    <property type="molecule type" value="Genomic_DNA"/>
</dbReference>
<dbReference type="Gene3D" id="3.30.70.870">
    <property type="entry name" value="Elongation Factor G (Translational Gtpase), domain 3"/>
    <property type="match status" value="1"/>
</dbReference>
<dbReference type="NCBIfam" id="NF009381">
    <property type="entry name" value="PRK12740.1-5"/>
    <property type="match status" value="1"/>
</dbReference>
<dbReference type="InterPro" id="IPR053905">
    <property type="entry name" value="EF-G-like_DII"/>
</dbReference>
<dbReference type="CDD" id="cd03713">
    <property type="entry name" value="EFG_mtEFG_C"/>
    <property type="match status" value="1"/>
</dbReference>
<dbReference type="CDD" id="cd04088">
    <property type="entry name" value="EFG_mtEFG_II"/>
    <property type="match status" value="1"/>
</dbReference>
<dbReference type="InterPro" id="IPR005517">
    <property type="entry name" value="Transl_elong_EFG/EF2_IV"/>
</dbReference>
<dbReference type="Gene3D" id="2.40.30.10">
    <property type="entry name" value="Translation factors"/>
    <property type="match status" value="1"/>
</dbReference>
<dbReference type="InterPro" id="IPR035647">
    <property type="entry name" value="EFG_III/V"/>
</dbReference>
<dbReference type="PANTHER" id="PTHR43261">
    <property type="entry name" value="TRANSLATION ELONGATION FACTOR G-RELATED"/>
    <property type="match status" value="1"/>
</dbReference>
<dbReference type="GO" id="GO:0003924">
    <property type="term" value="F:GTPase activity"/>
    <property type="evidence" value="ECO:0007669"/>
    <property type="project" value="InterPro"/>
</dbReference>
<organism evidence="4">
    <name type="scientific">uncultured Anaerotruncus sp</name>
    <dbReference type="NCBI Taxonomy" id="905011"/>
    <lineage>
        <taxon>Bacteria</taxon>
        <taxon>Bacillati</taxon>
        <taxon>Bacillota</taxon>
        <taxon>Clostridia</taxon>
        <taxon>Eubacteriales</taxon>
        <taxon>Oscillospiraceae</taxon>
        <taxon>Anaerotruncus</taxon>
        <taxon>environmental samples</taxon>
    </lineage>
</organism>
<dbReference type="Gene3D" id="3.30.230.10">
    <property type="match status" value="1"/>
</dbReference>
<name>A0A6N2T6T3_9FIRM</name>
<keyword evidence="2" id="KW-0342">GTP-binding</keyword>
<dbReference type="Gene3D" id="3.30.70.240">
    <property type="match status" value="1"/>
</dbReference>
<dbReference type="InterPro" id="IPR000640">
    <property type="entry name" value="EFG_V-like"/>
</dbReference>
<dbReference type="FunFam" id="3.30.70.240:FF:000001">
    <property type="entry name" value="Elongation factor G"/>
    <property type="match status" value="1"/>
</dbReference>
<dbReference type="InterPro" id="IPR009022">
    <property type="entry name" value="EFG_III"/>
</dbReference>
<dbReference type="AlphaFoldDB" id="A0A6N2T6T3"/>
<evidence type="ECO:0000313" key="4">
    <source>
        <dbReference type="EMBL" id="VYT01444.1"/>
    </source>
</evidence>
<dbReference type="GO" id="GO:0005525">
    <property type="term" value="F:GTP binding"/>
    <property type="evidence" value="ECO:0007669"/>
    <property type="project" value="UniProtKB-KW"/>
</dbReference>
<dbReference type="InterPro" id="IPR014721">
    <property type="entry name" value="Ribsml_uS5_D2-typ_fold_subgr"/>
</dbReference>
<dbReference type="SUPFAM" id="SSF54211">
    <property type="entry name" value="Ribosomal protein S5 domain 2-like"/>
    <property type="match status" value="1"/>
</dbReference>
<dbReference type="PANTHER" id="PTHR43261:SF6">
    <property type="entry name" value="ELONGATION FACTOR G-LIKE PROTEIN"/>
    <property type="match status" value="1"/>
</dbReference>
<dbReference type="InterPro" id="IPR009000">
    <property type="entry name" value="Transl_B-barrel_sf"/>
</dbReference>
<evidence type="ECO:0000256" key="2">
    <source>
        <dbReference type="ARBA" id="ARBA00023134"/>
    </source>
</evidence>
<dbReference type="CDD" id="cd04170">
    <property type="entry name" value="EF-G_bact"/>
    <property type="match status" value="1"/>
</dbReference>
<accession>A0A6N2T6T3</accession>
<dbReference type="Pfam" id="PF00009">
    <property type="entry name" value="GTP_EFTU"/>
    <property type="match status" value="1"/>
</dbReference>
<dbReference type="InterPro" id="IPR020568">
    <property type="entry name" value="Ribosomal_Su5_D2-typ_SF"/>
</dbReference>
<dbReference type="InterPro" id="IPR027417">
    <property type="entry name" value="P-loop_NTPase"/>
</dbReference>
<proteinExistence type="predicted"/>
<dbReference type="Pfam" id="PF22042">
    <property type="entry name" value="EF-G_D2"/>
    <property type="match status" value="1"/>
</dbReference>
<sequence length="691" mass="75176">MRQYLAGKIRNVALAGHGGSGKTSLAEALLFKAGASDRLGRVEDGTTVCDFDAEETKRKVSVSSAVAPFAWGSTKINLLDTPGLFDFAAGFYEGVRAVESVLITVSGKDGVTVGTEKAYQLALDQNKARMVFVSKMDTDNADFYKVLEELKATFGPSICPIVVPYVENHKVLCYINLIDNKAYTYNDKGEPSETAMPDFGHRLEGLRVAISEAVAETDEELFEKYFSGEQFDRDEIIRGIHTGVKNGTITPVLCGSAFTMEGVDMLLDAIVDHLPSAWESGGEVAEDAEGNPVEIECTDEAPLSAFVFKTVADPFVGKLSYVKVVSGKLASDSNPVNVRTGQTERLGKIIYTRGKKQEDTAFITAGDIGAITKLSEAVTGDSLCDPKRAVKFEPAAFPHPTLTMAVKAKNKGDEGKVAQAMQRLMEEDPTIYFEQDVETKQQLISGLGEQHLDVVVSKLKSKFGVEVELKQPRVAYRETIRKKVKVQGKHKKQSGGHGQYGDVWIEFEPCDSDGLVFEENVFGGSVPKNFFPAVEKGLQDCVKKGLLAGYPMVGVKATLLDGSYHPVDSSEMAFKMAATLAYKAGIPQASPVLLEPIGNLKVLVPDTYTGDIMGELNKRRGRVLGMNPTANGLQEIEGEVPMSEMADFTTVLRSMTQGRGSFILKFERYEQLPSNLEAQVIEEAKALDEAE</sequence>
<dbReference type="SUPFAM" id="SSF50447">
    <property type="entry name" value="Translation proteins"/>
    <property type="match status" value="1"/>
</dbReference>
<evidence type="ECO:0000259" key="3">
    <source>
        <dbReference type="PROSITE" id="PS51722"/>
    </source>
</evidence>
<evidence type="ECO:0000256" key="1">
    <source>
        <dbReference type="ARBA" id="ARBA00022741"/>
    </source>
</evidence>
<dbReference type="SMART" id="SM00838">
    <property type="entry name" value="EFG_C"/>
    <property type="match status" value="1"/>
</dbReference>
<dbReference type="GO" id="GO:0003746">
    <property type="term" value="F:translation elongation factor activity"/>
    <property type="evidence" value="ECO:0007669"/>
    <property type="project" value="UniProtKB-KW"/>
</dbReference>
<dbReference type="Pfam" id="PF14492">
    <property type="entry name" value="EFG_III"/>
    <property type="match status" value="1"/>
</dbReference>